<name>A0A6A7B3Y4_9PLEO</name>
<dbReference type="AlphaFoldDB" id="A0A6A7B3Y4"/>
<proteinExistence type="predicted"/>
<reference evidence="1" key="1">
    <citation type="submission" date="2020-01" db="EMBL/GenBank/DDBJ databases">
        <authorList>
            <consortium name="DOE Joint Genome Institute"/>
            <person name="Haridas S."/>
            <person name="Albert R."/>
            <person name="Binder M."/>
            <person name="Bloem J."/>
            <person name="Labutti K."/>
            <person name="Salamov A."/>
            <person name="Andreopoulos B."/>
            <person name="Baker S.E."/>
            <person name="Barry K."/>
            <person name="Bills G."/>
            <person name="Bluhm B.H."/>
            <person name="Cannon C."/>
            <person name="Castanera R."/>
            <person name="Culley D.E."/>
            <person name="Daum C."/>
            <person name="Ezra D."/>
            <person name="Gonzalez J.B."/>
            <person name="Henrissat B."/>
            <person name="Kuo A."/>
            <person name="Liang C."/>
            <person name="Lipzen A."/>
            <person name="Lutzoni F."/>
            <person name="Magnuson J."/>
            <person name="Mondo S."/>
            <person name="Nolan M."/>
            <person name="Ohm R."/>
            <person name="Pangilinan J."/>
            <person name="Park H.-J."/>
            <person name="Ramirez L."/>
            <person name="Alfaro M."/>
            <person name="Sun H."/>
            <person name="Tritt A."/>
            <person name="Yoshinaga Y."/>
            <person name="Zwiers L.-H."/>
            <person name="Turgeon B.G."/>
            <person name="Goodwin S.B."/>
            <person name="Spatafora J.W."/>
            <person name="Crous P.W."/>
            <person name="Grigoriev I.V."/>
        </authorList>
    </citation>
    <scope>NUCLEOTIDE SEQUENCE</scope>
    <source>
        <strain evidence="1">IPT5</strain>
    </source>
</reference>
<keyword evidence="2" id="KW-1185">Reference proteome</keyword>
<protein>
    <submittedName>
        <fullName evidence="1">Uncharacterized protein</fullName>
    </submittedName>
</protein>
<dbReference type="EMBL" id="MU006308">
    <property type="protein sequence ID" value="KAF2850150.1"/>
    <property type="molecule type" value="Genomic_DNA"/>
</dbReference>
<sequence>MSLNTIPVSVEANGFQFNVFPNEIILMIFKHLLVLSPKFKIGNIVNVNTFSFYWIFPTFRRLRRVCKLFCKFAIMTFYESNQFCFTTVPWIHPFKGSLTPTVTASGVFSAARLPPLALRNHLRYVTIDIDIQDCYFTPIHGTDDHTYHPIVTVSQLLEHSPGARQLHTLTQHMRSLKVLNLTILVDFSNRNVKTMFAVFKAAKFKVCAGKVTVVVKSSKGEDRDWFSELGETITVA</sequence>
<organism evidence="1 2">
    <name type="scientific">Plenodomus tracheiphilus IPT5</name>
    <dbReference type="NCBI Taxonomy" id="1408161"/>
    <lineage>
        <taxon>Eukaryota</taxon>
        <taxon>Fungi</taxon>
        <taxon>Dikarya</taxon>
        <taxon>Ascomycota</taxon>
        <taxon>Pezizomycotina</taxon>
        <taxon>Dothideomycetes</taxon>
        <taxon>Pleosporomycetidae</taxon>
        <taxon>Pleosporales</taxon>
        <taxon>Pleosporineae</taxon>
        <taxon>Leptosphaeriaceae</taxon>
        <taxon>Plenodomus</taxon>
    </lineage>
</organism>
<evidence type="ECO:0000313" key="2">
    <source>
        <dbReference type="Proteomes" id="UP000799423"/>
    </source>
</evidence>
<accession>A0A6A7B3Y4</accession>
<dbReference type="Proteomes" id="UP000799423">
    <property type="component" value="Unassembled WGS sequence"/>
</dbReference>
<gene>
    <name evidence="1" type="ORF">T440DRAFT_479583</name>
</gene>
<evidence type="ECO:0000313" key="1">
    <source>
        <dbReference type="EMBL" id="KAF2850150.1"/>
    </source>
</evidence>
<dbReference type="OrthoDB" id="3682830at2759"/>